<organism evidence="2 3">
    <name type="scientific">Chitinophaga chungangae</name>
    <dbReference type="NCBI Taxonomy" id="2821488"/>
    <lineage>
        <taxon>Bacteria</taxon>
        <taxon>Pseudomonadati</taxon>
        <taxon>Bacteroidota</taxon>
        <taxon>Chitinophagia</taxon>
        <taxon>Chitinophagales</taxon>
        <taxon>Chitinophagaceae</taxon>
        <taxon>Chitinophaga</taxon>
    </lineage>
</organism>
<dbReference type="Gene3D" id="3.10.129.10">
    <property type="entry name" value="Hotdog Thioesterase"/>
    <property type="match status" value="1"/>
</dbReference>
<reference evidence="3" key="1">
    <citation type="submission" date="2021-03" db="EMBL/GenBank/DDBJ databases">
        <title>Assistant Professor.</title>
        <authorList>
            <person name="Huq M.A."/>
        </authorList>
    </citation>
    <scope>NUCLEOTIDE SEQUENCE [LARGE SCALE GENOMIC DNA]</scope>
    <source>
        <strain evidence="3">MAH-28</strain>
    </source>
</reference>
<dbReference type="InterPro" id="IPR025540">
    <property type="entry name" value="FlK"/>
</dbReference>
<dbReference type="InterPro" id="IPR054485">
    <property type="entry name" value="FlK-like_dom"/>
</dbReference>
<sequence>MLQTFKPGDVKTFERQVTKADCALFDSGPVHPVYATFALARDAEWCCRLFVLEMKEEDEEGIGTMLSVQHVSPAPEGAVVLFTATVKSLRGNEIICSFEARCGERLIASGEQGQKILKKTKLENLFRAL</sequence>
<dbReference type="InterPro" id="IPR029069">
    <property type="entry name" value="HotDog_dom_sf"/>
</dbReference>
<dbReference type="RefSeq" id="WP_209148255.1">
    <property type="nucleotide sequence ID" value="NZ_JAGHKP010000004.1"/>
</dbReference>
<protein>
    <recommendedName>
        <fullName evidence="1">Fluoroacetyl-CoA-specific thioesterase-like domain-containing protein</fullName>
    </recommendedName>
</protein>
<name>A0ABS3YK73_9BACT</name>
<keyword evidence="3" id="KW-1185">Reference proteome</keyword>
<feature type="domain" description="Fluoroacetyl-CoA-specific thioesterase-like" evidence="1">
    <location>
        <begin position="17"/>
        <end position="119"/>
    </location>
</feature>
<evidence type="ECO:0000313" key="3">
    <source>
        <dbReference type="Proteomes" id="UP000679126"/>
    </source>
</evidence>
<comment type="caution">
    <text evidence="2">The sequence shown here is derived from an EMBL/GenBank/DDBJ whole genome shotgun (WGS) entry which is preliminary data.</text>
</comment>
<dbReference type="PANTHER" id="PTHR36934">
    <property type="entry name" value="BLR0278 PROTEIN"/>
    <property type="match status" value="1"/>
</dbReference>
<dbReference type="Pfam" id="PF22636">
    <property type="entry name" value="FlK"/>
    <property type="match status" value="1"/>
</dbReference>
<dbReference type="PANTHER" id="PTHR36934:SF1">
    <property type="entry name" value="THIOESTERASE DOMAIN-CONTAINING PROTEIN"/>
    <property type="match status" value="1"/>
</dbReference>
<dbReference type="Proteomes" id="UP000679126">
    <property type="component" value="Unassembled WGS sequence"/>
</dbReference>
<accession>A0ABS3YK73</accession>
<gene>
    <name evidence="2" type="ORF">J7I43_22840</name>
</gene>
<dbReference type="SUPFAM" id="SSF54637">
    <property type="entry name" value="Thioesterase/thiol ester dehydrase-isomerase"/>
    <property type="match status" value="1"/>
</dbReference>
<evidence type="ECO:0000259" key="1">
    <source>
        <dbReference type="Pfam" id="PF22636"/>
    </source>
</evidence>
<evidence type="ECO:0000313" key="2">
    <source>
        <dbReference type="EMBL" id="MBO9155084.1"/>
    </source>
</evidence>
<proteinExistence type="predicted"/>
<dbReference type="EMBL" id="JAGHKP010000004">
    <property type="protein sequence ID" value="MBO9155084.1"/>
    <property type="molecule type" value="Genomic_DNA"/>
</dbReference>